<name>A0ABT2URF7_9BACL</name>
<dbReference type="PRINTS" id="PR00081">
    <property type="entry name" value="GDHRDH"/>
</dbReference>
<reference evidence="3 4" key="1">
    <citation type="submission" date="2022-09" db="EMBL/GenBank/DDBJ databases">
        <authorList>
            <person name="Han X.L."/>
            <person name="Wang Q."/>
            <person name="Lu T."/>
        </authorList>
    </citation>
    <scope>NUCLEOTIDE SEQUENCE [LARGE SCALE GENOMIC DNA]</scope>
    <source>
        <strain evidence="3 4">WQ 127069</strain>
    </source>
</reference>
<comment type="caution">
    <text evidence="3">The sequence shown here is derived from an EMBL/GenBank/DDBJ whole genome shotgun (WGS) entry which is preliminary data.</text>
</comment>
<evidence type="ECO:0000256" key="2">
    <source>
        <dbReference type="ARBA" id="ARBA00023002"/>
    </source>
</evidence>
<dbReference type="Proteomes" id="UP001652445">
    <property type="component" value="Unassembled WGS sequence"/>
</dbReference>
<dbReference type="PANTHER" id="PTHR24320:SF148">
    <property type="entry name" value="NAD(P)-BINDING ROSSMANN-FOLD SUPERFAMILY PROTEIN"/>
    <property type="match status" value="1"/>
</dbReference>
<evidence type="ECO:0000256" key="1">
    <source>
        <dbReference type="ARBA" id="ARBA00006484"/>
    </source>
</evidence>
<keyword evidence="2" id="KW-0560">Oxidoreductase</keyword>
<protein>
    <submittedName>
        <fullName evidence="3">SDR family NAD(P)-dependent oxidoreductase</fullName>
    </submittedName>
</protein>
<gene>
    <name evidence="3" type="ORF">OB236_34425</name>
</gene>
<dbReference type="EMBL" id="JAOQIO010000115">
    <property type="protein sequence ID" value="MCU6797237.1"/>
    <property type="molecule type" value="Genomic_DNA"/>
</dbReference>
<dbReference type="Pfam" id="PF00106">
    <property type="entry name" value="adh_short"/>
    <property type="match status" value="1"/>
</dbReference>
<dbReference type="PANTHER" id="PTHR24320">
    <property type="entry name" value="RETINOL DEHYDROGENASE"/>
    <property type="match status" value="1"/>
</dbReference>
<dbReference type="Gene3D" id="3.40.50.720">
    <property type="entry name" value="NAD(P)-binding Rossmann-like Domain"/>
    <property type="match status" value="1"/>
</dbReference>
<dbReference type="InterPro" id="IPR036291">
    <property type="entry name" value="NAD(P)-bd_dom_sf"/>
</dbReference>
<evidence type="ECO:0000313" key="3">
    <source>
        <dbReference type="EMBL" id="MCU6797237.1"/>
    </source>
</evidence>
<dbReference type="SUPFAM" id="SSF51735">
    <property type="entry name" value="NAD(P)-binding Rossmann-fold domains"/>
    <property type="match status" value="1"/>
</dbReference>
<evidence type="ECO:0000313" key="4">
    <source>
        <dbReference type="Proteomes" id="UP001652445"/>
    </source>
</evidence>
<organism evidence="3 4">
    <name type="scientific">Paenibacillus baimaensis</name>
    <dbReference type="NCBI Taxonomy" id="2982185"/>
    <lineage>
        <taxon>Bacteria</taxon>
        <taxon>Bacillati</taxon>
        <taxon>Bacillota</taxon>
        <taxon>Bacilli</taxon>
        <taxon>Bacillales</taxon>
        <taxon>Paenibacillaceae</taxon>
        <taxon>Paenibacillus</taxon>
    </lineage>
</organism>
<keyword evidence="4" id="KW-1185">Reference proteome</keyword>
<comment type="similarity">
    <text evidence="1">Belongs to the short-chain dehydrogenases/reductases (SDR) family.</text>
</comment>
<sequence length="285" mass="31783">MKTKGQDQTALITGASSGIGLELTRKMLAEGWQVIALIRSGFPEDDTRIQKCLDAGQLRIFKADLTDFNNLKHALRQIKAAEVKIDLLFNNAGGSFPELSFSKQGREMHYELQTVVPYIIYMELKELVQRGDLKTIVNTSTHAFKYFKHFDPDTLEHPAVFKKLFGPYAASKLALSLWTQEITPIVANEGIRILSVDPGGNNTIRKGKNPGLPFYIKPIMQLFFPHPSKGASLLYEAALGETNHPSGVFLVQGKVTELKFGEHGRNLLETISSIYQREFTADGTI</sequence>
<proteinExistence type="inferred from homology"/>
<dbReference type="InterPro" id="IPR002347">
    <property type="entry name" value="SDR_fam"/>
</dbReference>
<accession>A0ABT2URF7</accession>
<dbReference type="RefSeq" id="WP_262688047.1">
    <property type="nucleotide sequence ID" value="NZ_JAOQIO010000115.1"/>
</dbReference>